<evidence type="ECO:0000259" key="4">
    <source>
        <dbReference type="PROSITE" id="PS51061"/>
    </source>
</evidence>
<keyword evidence="1" id="KW-0547">Nucleotide-binding</keyword>
<proteinExistence type="predicted"/>
<reference evidence="5" key="1">
    <citation type="journal article" date="2017" name="Proc. Natl. Acad. Sci. U.S.A.">
        <title>Comparative genomics uncovers the prolific and distinctive metabolic potential of the cyanobacterial genus Moorea.</title>
        <authorList>
            <person name="Leao T."/>
            <person name="Castelao G."/>
            <person name="Korobeynikov A."/>
            <person name="Monroe E.A."/>
            <person name="Podell S."/>
            <person name="Glukhov E."/>
            <person name="Allen E.E."/>
            <person name="Gerwick W.H."/>
            <person name="Gerwick L."/>
        </authorList>
    </citation>
    <scope>NUCLEOTIDE SEQUENCE</scope>
    <source>
        <strain evidence="5">JHB</strain>
    </source>
</reference>
<dbReference type="InterPro" id="IPR058670">
    <property type="entry name" value="PTPase_dom"/>
</dbReference>
<dbReference type="SUPFAM" id="SSF52540">
    <property type="entry name" value="P-loop containing nucleoside triphosphate hydrolases"/>
    <property type="match status" value="1"/>
</dbReference>
<dbReference type="InterPro" id="IPR036867">
    <property type="entry name" value="R3H_dom_sf"/>
</dbReference>
<dbReference type="Pfam" id="PF01424">
    <property type="entry name" value="R3H"/>
    <property type="match status" value="1"/>
</dbReference>
<dbReference type="Proteomes" id="UP000176944">
    <property type="component" value="Chromosome"/>
</dbReference>
<accession>A0A1D9GAW1</accession>
<sequence>MVNFPLSKFSEQQVSFNQESPVVYENNLVEAMTVRAQSSEVSDNLQLDCATIPTKEHQDTVDKTQRISNCQQITDDLPKLLDILPAEIRSLLEQHPERESLIEVIMDLGRFPEVRFRDRAEYLSDTPVTIEQINHCVERVGSFSGDNRAGIEGTLHRISAIRNRPGEIIGLTCRVGRAVFGTIGMIRDLVETGKSILMLGRPGVGKTTALREIARVLADELDKRVVIIDTSNEIAGDGDIPHPAIGRARRMQVASPEHQHQVMIEAVENHMPEVIVIDEIGTELEAQAARTIAERGVMLVGTAHGNRIENLIKNPTLSDLVGGIQAVTLGDDEARRRGSQKTVLERKAPPTFEIAVEMLERKRWVVHESVADTVDNLLRGRQPNPPVRTEDENGKVTITRELPSAPVTTPLNGRSRGHLTLTTPSQPTGWRSSGQMKPLSLQEPEPDRDNSTFEQLLAESWSQQDRLGQGMEMLGPNGEDLPLQVYPYGISRHQIEQVIQILNLPVVLTKNMDSADVVLGLRSHVKSHSKLKSIAKSRQIPIHAIKASSIPQITRALRRLLHMDDPTIPDAADLELFAQSGSEDQIEALEEARLAVEQIVIPKGQPVELLPRSAKVRKMQHELVEHYRLKSSSFGDEPNRRLRIYPA</sequence>
<dbReference type="InterPro" id="IPR027417">
    <property type="entry name" value="P-loop_NTPase"/>
</dbReference>
<dbReference type="CDD" id="cd02645">
    <property type="entry name" value="R3H_AAA"/>
    <property type="match status" value="1"/>
</dbReference>
<dbReference type="Gene3D" id="3.40.50.300">
    <property type="entry name" value="P-loop containing nucleotide triphosphate hydrolases"/>
    <property type="match status" value="1"/>
</dbReference>
<dbReference type="EMBL" id="CP017708">
    <property type="protein sequence ID" value="AOY84786.2"/>
    <property type="molecule type" value="Genomic_DNA"/>
</dbReference>
<evidence type="ECO:0000256" key="3">
    <source>
        <dbReference type="SAM" id="MobiDB-lite"/>
    </source>
</evidence>
<dbReference type="PROSITE" id="PS51061">
    <property type="entry name" value="R3H"/>
    <property type="match status" value="1"/>
</dbReference>
<dbReference type="Pfam" id="PF19568">
    <property type="entry name" value="Spore_III_AA"/>
    <property type="match status" value="1"/>
</dbReference>
<dbReference type="InterPro" id="IPR034081">
    <property type="entry name" value="R3H_AAA"/>
</dbReference>
<dbReference type="SMART" id="SM00382">
    <property type="entry name" value="AAA"/>
    <property type="match status" value="1"/>
</dbReference>
<organism evidence="5">
    <name type="scientific">Moorena producens (strain JHB)</name>
    <dbReference type="NCBI Taxonomy" id="1454205"/>
    <lineage>
        <taxon>Bacteria</taxon>
        <taxon>Bacillati</taxon>
        <taxon>Cyanobacteriota</taxon>
        <taxon>Cyanophyceae</taxon>
        <taxon>Coleofasciculales</taxon>
        <taxon>Coleofasciculaceae</taxon>
        <taxon>Moorena</taxon>
    </lineage>
</organism>
<feature type="domain" description="R3H" evidence="4">
    <location>
        <begin position="583"/>
        <end position="647"/>
    </location>
</feature>
<dbReference type="Pfam" id="PF25516">
    <property type="entry name" value="PTPase"/>
    <property type="match status" value="1"/>
</dbReference>
<dbReference type="SUPFAM" id="SSF82708">
    <property type="entry name" value="R3H domain"/>
    <property type="match status" value="1"/>
</dbReference>
<dbReference type="AlphaFoldDB" id="A0A1D9GAW1"/>
<dbReference type="PANTHER" id="PTHR20953:SF3">
    <property type="entry name" value="P-LOOP CONTAINING NUCLEOSIDE TRIPHOSPHATE HYDROLASES SUPERFAMILY PROTEIN"/>
    <property type="match status" value="1"/>
</dbReference>
<dbReference type="PANTHER" id="PTHR20953">
    <property type="entry name" value="KINASE-RELATED"/>
    <property type="match status" value="1"/>
</dbReference>
<feature type="compositionally biased region" description="Polar residues" evidence="3">
    <location>
        <begin position="420"/>
        <end position="435"/>
    </location>
</feature>
<evidence type="ECO:0000256" key="2">
    <source>
        <dbReference type="ARBA" id="ARBA00022840"/>
    </source>
</evidence>
<protein>
    <submittedName>
        <fullName evidence="5">AAA family ATPase</fullName>
    </submittedName>
</protein>
<evidence type="ECO:0000313" key="5">
    <source>
        <dbReference type="EMBL" id="AOY84786.2"/>
    </source>
</evidence>
<dbReference type="GO" id="GO:0005524">
    <property type="term" value="F:ATP binding"/>
    <property type="evidence" value="ECO:0007669"/>
    <property type="project" value="UniProtKB-KW"/>
</dbReference>
<dbReference type="InterPro" id="IPR045735">
    <property type="entry name" value="Spore_III_AA_AAA+_ATPase"/>
</dbReference>
<dbReference type="GO" id="GO:0003676">
    <property type="term" value="F:nucleic acid binding"/>
    <property type="evidence" value="ECO:0007669"/>
    <property type="project" value="UniProtKB-UniRule"/>
</dbReference>
<keyword evidence="2" id="KW-0067">ATP-binding</keyword>
<gene>
    <name evidence="5" type="ORF">BJP36_20265</name>
</gene>
<reference evidence="5" key="2">
    <citation type="submission" date="2022-10" db="EMBL/GenBank/DDBJ databases">
        <authorList>
            <person name="Ngo T.-E."/>
        </authorList>
    </citation>
    <scope>NUCLEOTIDE SEQUENCE</scope>
    <source>
        <strain evidence="5">JHB</strain>
    </source>
</reference>
<evidence type="ECO:0000256" key="1">
    <source>
        <dbReference type="ARBA" id="ARBA00022741"/>
    </source>
</evidence>
<dbReference type="Gene3D" id="3.30.1370.50">
    <property type="entry name" value="R3H-like domain"/>
    <property type="match status" value="1"/>
</dbReference>
<name>A0A1D9GAW1_MOOP1</name>
<dbReference type="InterPro" id="IPR001374">
    <property type="entry name" value="R3H_dom"/>
</dbReference>
<feature type="region of interest" description="Disordered" evidence="3">
    <location>
        <begin position="402"/>
        <end position="451"/>
    </location>
</feature>
<dbReference type="CDD" id="cd00009">
    <property type="entry name" value="AAA"/>
    <property type="match status" value="1"/>
</dbReference>
<dbReference type="SMART" id="SM00393">
    <property type="entry name" value="R3H"/>
    <property type="match status" value="1"/>
</dbReference>
<dbReference type="InterPro" id="IPR003593">
    <property type="entry name" value="AAA+_ATPase"/>
</dbReference>